<sequence length="134" mass="14984">MAQVMLTWSGFCFKIDTAAYNELVRKWQWRWSAQSRIGQSDLIQYTGKVAVKVSLKGEIAPAINSAGAQRVTDLARLGDEGQPRMLTSGLGDVLGYWVMTDLSETNTKFIQHGVPRRQSFALELTFYGDNLPNP</sequence>
<comment type="caution">
    <text evidence="1">The sequence shown here is derived from an EMBL/GenBank/DDBJ whole genome shotgun (WGS) entry which is preliminary data.</text>
</comment>
<protein>
    <submittedName>
        <fullName evidence="1">Phage tail protein</fullName>
    </submittedName>
</protein>
<evidence type="ECO:0000313" key="2">
    <source>
        <dbReference type="Proteomes" id="UP001238540"/>
    </source>
</evidence>
<name>A0ABT8BW14_9VIBR</name>
<evidence type="ECO:0000313" key="1">
    <source>
        <dbReference type="EMBL" id="MDN3611357.1"/>
    </source>
</evidence>
<dbReference type="EMBL" id="JAUFQC010000027">
    <property type="protein sequence ID" value="MDN3611357.1"/>
    <property type="molecule type" value="Genomic_DNA"/>
</dbReference>
<accession>A0ABT8BW14</accession>
<proteinExistence type="predicted"/>
<dbReference type="Proteomes" id="UP001238540">
    <property type="component" value="Unassembled WGS sequence"/>
</dbReference>
<reference evidence="2" key="1">
    <citation type="journal article" date="2019" name="Int. J. Syst. Evol. Microbiol.">
        <title>The Global Catalogue of Microorganisms (GCM) 10K type strain sequencing project: providing services to taxonomists for standard genome sequencing and annotation.</title>
        <authorList>
            <consortium name="The Broad Institute Genomics Platform"/>
            <consortium name="The Broad Institute Genome Sequencing Center for Infectious Disease"/>
            <person name="Wu L."/>
            <person name="Ma J."/>
        </authorList>
    </citation>
    <scope>NUCLEOTIDE SEQUENCE [LARGE SCALE GENOMIC DNA]</scope>
    <source>
        <strain evidence="2">CECT 7398</strain>
    </source>
</reference>
<dbReference type="Pfam" id="PF06995">
    <property type="entry name" value="Phage_P2_GpU"/>
    <property type="match status" value="1"/>
</dbReference>
<dbReference type="InterPro" id="IPR009734">
    <property type="entry name" value="Myoviridae_GpU"/>
</dbReference>
<organism evidence="1 2">
    <name type="scientific">Vibrio ostreicida</name>
    <dbReference type="NCBI Taxonomy" id="526588"/>
    <lineage>
        <taxon>Bacteria</taxon>
        <taxon>Pseudomonadati</taxon>
        <taxon>Pseudomonadota</taxon>
        <taxon>Gammaproteobacteria</taxon>
        <taxon>Vibrionales</taxon>
        <taxon>Vibrionaceae</taxon>
        <taxon>Vibrio</taxon>
    </lineage>
</organism>
<dbReference type="RefSeq" id="WP_076590397.1">
    <property type="nucleotide sequence ID" value="NZ_JABEYA020000006.1"/>
</dbReference>
<keyword evidence="2" id="KW-1185">Reference proteome</keyword>
<gene>
    <name evidence="1" type="ORF">QWZ16_17285</name>
</gene>